<feature type="region of interest" description="Disordered" evidence="5">
    <location>
        <begin position="897"/>
        <end position="1000"/>
    </location>
</feature>
<comment type="similarity">
    <text evidence="4">Belongs to the PDP family.</text>
</comment>
<gene>
    <name evidence="7" type="ORF">OLC1_LOCUS11579</name>
</gene>
<evidence type="ECO:0000256" key="5">
    <source>
        <dbReference type="SAM" id="MobiDB-lite"/>
    </source>
</evidence>
<evidence type="ECO:0000256" key="1">
    <source>
        <dbReference type="ARBA" id="ARBA00023015"/>
    </source>
</evidence>
<keyword evidence="2" id="KW-0804">Transcription</keyword>
<dbReference type="GO" id="GO:0006355">
    <property type="term" value="P:regulation of DNA-templated transcription"/>
    <property type="evidence" value="ECO:0007669"/>
    <property type="project" value="UniProtKB-ARBA"/>
</dbReference>
<reference evidence="7" key="1">
    <citation type="submission" date="2023-03" db="EMBL/GenBank/DDBJ databases">
        <authorList>
            <person name="Julca I."/>
        </authorList>
    </citation>
    <scope>NUCLEOTIDE SEQUENCE</scope>
</reference>
<feature type="compositionally biased region" description="Low complexity" evidence="5">
    <location>
        <begin position="979"/>
        <end position="990"/>
    </location>
</feature>
<feature type="region of interest" description="Disordered" evidence="5">
    <location>
        <begin position="1050"/>
        <end position="1071"/>
    </location>
</feature>
<dbReference type="InterPro" id="IPR052657">
    <property type="entry name" value="PDP_family_Arabidopsis"/>
</dbReference>
<feature type="compositionally biased region" description="Basic and acidic residues" evidence="5">
    <location>
        <begin position="707"/>
        <end position="730"/>
    </location>
</feature>
<dbReference type="PROSITE" id="PS50812">
    <property type="entry name" value="PWWP"/>
    <property type="match status" value="1"/>
</dbReference>
<feature type="region of interest" description="Disordered" evidence="5">
    <location>
        <begin position="1"/>
        <end position="20"/>
    </location>
</feature>
<dbReference type="Gene3D" id="2.30.30.140">
    <property type="match status" value="1"/>
</dbReference>
<dbReference type="SUPFAM" id="SSF63748">
    <property type="entry name" value="Tudor/PWWP/MBT"/>
    <property type="match status" value="1"/>
</dbReference>
<dbReference type="GO" id="GO:0035098">
    <property type="term" value="C:ESC/E(Z) complex"/>
    <property type="evidence" value="ECO:0007669"/>
    <property type="project" value="UniProtKB-ARBA"/>
</dbReference>
<dbReference type="CDD" id="cd05162">
    <property type="entry name" value="PWWP"/>
    <property type="match status" value="1"/>
</dbReference>
<organism evidence="7 8">
    <name type="scientific">Oldenlandia corymbosa var. corymbosa</name>
    <dbReference type="NCBI Taxonomy" id="529605"/>
    <lineage>
        <taxon>Eukaryota</taxon>
        <taxon>Viridiplantae</taxon>
        <taxon>Streptophyta</taxon>
        <taxon>Embryophyta</taxon>
        <taxon>Tracheophyta</taxon>
        <taxon>Spermatophyta</taxon>
        <taxon>Magnoliopsida</taxon>
        <taxon>eudicotyledons</taxon>
        <taxon>Gunneridae</taxon>
        <taxon>Pentapetalae</taxon>
        <taxon>asterids</taxon>
        <taxon>lamiids</taxon>
        <taxon>Gentianales</taxon>
        <taxon>Rubiaceae</taxon>
        <taxon>Rubioideae</taxon>
        <taxon>Spermacoceae</taxon>
        <taxon>Hedyotis-Oldenlandia complex</taxon>
        <taxon>Oldenlandia</taxon>
    </lineage>
</organism>
<dbReference type="GO" id="GO:2000028">
    <property type="term" value="P:regulation of photoperiodism, flowering"/>
    <property type="evidence" value="ECO:0007669"/>
    <property type="project" value="UniProtKB-ARBA"/>
</dbReference>
<dbReference type="PANTHER" id="PTHR10688:SF5">
    <property type="entry name" value="PWWP DOMAIN-CONTAINING PROTEIN 1-RELATED"/>
    <property type="match status" value="1"/>
</dbReference>
<evidence type="ECO:0000313" key="7">
    <source>
        <dbReference type="EMBL" id="CAI9102178.1"/>
    </source>
</evidence>
<name>A0AAV1D5K2_OLDCO</name>
<feature type="compositionally biased region" description="Basic and acidic residues" evidence="5">
    <location>
        <begin position="797"/>
        <end position="807"/>
    </location>
</feature>
<protein>
    <submittedName>
        <fullName evidence="7">OLC1v1000402C1</fullName>
    </submittedName>
</protein>
<feature type="compositionally biased region" description="Basic and acidic residues" evidence="5">
    <location>
        <begin position="416"/>
        <end position="426"/>
    </location>
</feature>
<dbReference type="SMART" id="SM00293">
    <property type="entry name" value="PWWP"/>
    <property type="match status" value="1"/>
</dbReference>
<proteinExistence type="inferred from homology"/>
<sequence>MLSVIMSSSSNQPFESGVAKGAVVEESQPRVLVSGDENVTSNVNLSSDTVDSDDRGGSRVSLHVDENFRVPGGDGSIVVDFRGSEEGRISEGVVEVNEFRVCEIKFEGVDEELKGVSGNAFTGEDVKVQSDTDDFDVKSNAGKDSVVNRKNDSLKESSSDYDSLLSMFDQYASNGKSEAVGYGYEIGDMVWGKVKSHPWWPGHIFNDAFASASVRRTKREGHVLVAFFGDSSYGWFDPAELIPFEPNFPEKSKQTNSRTFVHAVEEALEEVNRRQALGLVCRCRNQFNYRATDAEGYLSVDVGDYEPGFYSISQIKKARESFNPRAMFDFVKQLAVAPMSDEFGTLDLMKNKATVSVFRKAVFEEFDETYAQAFGAKPVRPVTPSVPAEPSRVPLSGRQVFADTLGKGKSSPKPNKLKDHSDKDKFLFKRRDEPIGSKTHKIARGQTVSSGEPPQLVGSVLPPKGMPPTLGDQANQTSVSRMAEVPEQSVSRPVDLEKVRVAEQGQDSVGGSLAAHTKLGEGSKVKNDSGKKKVKFSKRAVAELNLESSVPGEKIKKRKKQIAKESGELAGIGGEAPLEREVLGDNRHLKNLGNDDKSGNVFLPDIGTDPVVGDRNAHLQLPELLNDLRALALDPFLTSDSCYPGNLVQVFVRFRSLVYQKSLSSLDSAENELKEVRGTLPSPAVAHDHPTDSGREKSSVRPPKPSVRLEDPTKVGRKRGPSDRQEEMILKKKKKMSDLKALAAEKKAAQRAAEVRQGDGKEMSAKATAPTAEKKALSGDGKELPRKAMPTAPSKFSRSDSKRREPPAKVSEPTMLIMKFPPEAALPSPAELKVKFARYGPLDHSGTRIFWKSSTIRLVYLYKSDAQVALRYATSGSNLFGNTNVRCHLRELGAETAETESTKVEPNLGIPQPKDPPALRHRLGTNTAASPLPQAGQPKSILKKPPGEEGASTTGGNGNGNSRGRVKFMLDEVGGSVRTSSSDDAATSSSHGLNINSEKNHMVIPPSPTVPSIIPPVSSTQQFPPPIAPINYHRHTEFVSSRNVQSLSSPAALPPLLPTPSPSPSPSPSYTDISQQMISLLTKCKDVVNNLSGALGYVPYHPL</sequence>
<dbReference type="Proteomes" id="UP001161247">
    <property type="component" value="Chromosome 4"/>
</dbReference>
<dbReference type="EMBL" id="OX459121">
    <property type="protein sequence ID" value="CAI9102178.1"/>
    <property type="molecule type" value="Genomic_DNA"/>
</dbReference>
<feature type="region of interest" description="Disordered" evidence="5">
    <location>
        <begin position="677"/>
        <end position="810"/>
    </location>
</feature>
<evidence type="ECO:0000256" key="4">
    <source>
        <dbReference type="ARBA" id="ARBA00060746"/>
    </source>
</evidence>
<feature type="region of interest" description="Disordered" evidence="5">
    <location>
        <begin position="403"/>
        <end position="426"/>
    </location>
</feature>
<dbReference type="InterPro" id="IPR000313">
    <property type="entry name" value="PWWP_dom"/>
</dbReference>
<accession>A0AAV1D5K2</accession>
<feature type="compositionally biased region" description="Pro residues" evidence="5">
    <location>
        <begin position="1052"/>
        <end position="1067"/>
    </location>
</feature>
<evidence type="ECO:0000256" key="2">
    <source>
        <dbReference type="ARBA" id="ARBA00023163"/>
    </source>
</evidence>
<feature type="compositionally biased region" description="Basic and acidic residues" evidence="5">
    <location>
        <begin position="743"/>
        <end position="764"/>
    </location>
</feature>
<keyword evidence="1" id="KW-0805">Transcription regulation</keyword>
<feature type="compositionally biased region" description="Basic and acidic residues" evidence="5">
    <location>
        <begin position="686"/>
        <end position="699"/>
    </location>
</feature>
<keyword evidence="3" id="KW-0539">Nucleus</keyword>
<feature type="compositionally biased region" description="Basic and acidic residues" evidence="5">
    <location>
        <begin position="772"/>
        <end position="786"/>
    </location>
</feature>
<keyword evidence="8" id="KW-1185">Reference proteome</keyword>
<dbReference type="PANTHER" id="PTHR10688">
    <property type="entry name" value="PWWP DOMAIN-CONTAINING PROTEIN"/>
    <property type="match status" value="1"/>
</dbReference>
<evidence type="ECO:0000259" key="6">
    <source>
        <dbReference type="PROSITE" id="PS50812"/>
    </source>
</evidence>
<evidence type="ECO:0000313" key="8">
    <source>
        <dbReference type="Proteomes" id="UP001161247"/>
    </source>
</evidence>
<dbReference type="AlphaFoldDB" id="A0AAV1D5K2"/>
<feature type="domain" description="PWWP" evidence="6">
    <location>
        <begin position="186"/>
        <end position="247"/>
    </location>
</feature>
<dbReference type="Pfam" id="PF00855">
    <property type="entry name" value="PWWP"/>
    <property type="match status" value="1"/>
</dbReference>
<evidence type="ECO:0000256" key="3">
    <source>
        <dbReference type="ARBA" id="ARBA00023242"/>
    </source>
</evidence>
<dbReference type="FunFam" id="2.30.30.140:FF:000115">
    <property type="entry name" value="Tudor/PWWP/MBT superfamily protein"/>
    <property type="match status" value="1"/>
</dbReference>
<feature type="compositionally biased region" description="Polar residues" evidence="5">
    <location>
        <begin position="1"/>
        <end position="14"/>
    </location>
</feature>